<keyword evidence="4 9" id="KW-0489">Methyltransferase</keyword>
<evidence type="ECO:0000313" key="11">
    <source>
        <dbReference type="Proteomes" id="UP000199215"/>
    </source>
</evidence>
<dbReference type="PANTHER" id="PTHR11579">
    <property type="entry name" value="PROTEIN-L-ISOASPARTATE O-METHYLTRANSFERASE"/>
    <property type="match status" value="1"/>
</dbReference>
<dbReference type="EC" id="2.1.1.77" evidence="9"/>
<dbReference type="InterPro" id="IPR029063">
    <property type="entry name" value="SAM-dependent_MTases_sf"/>
</dbReference>
<dbReference type="Gene3D" id="3.40.50.150">
    <property type="entry name" value="Vaccinia Virus protein VP39"/>
    <property type="match status" value="1"/>
</dbReference>
<dbReference type="GO" id="GO:0005737">
    <property type="term" value="C:cytoplasm"/>
    <property type="evidence" value="ECO:0007669"/>
    <property type="project" value="UniProtKB-SubCell"/>
</dbReference>
<dbReference type="RefSeq" id="WP_092812705.1">
    <property type="nucleotide sequence ID" value="NZ_FNWU01000001.1"/>
</dbReference>
<evidence type="ECO:0000256" key="2">
    <source>
        <dbReference type="ARBA" id="ARBA00005369"/>
    </source>
</evidence>
<feature type="active site" evidence="9">
    <location>
        <position position="60"/>
    </location>
</feature>
<keyword evidence="3 9" id="KW-0963">Cytoplasm</keyword>
<keyword evidence="6 9" id="KW-0949">S-adenosyl-L-methionine</keyword>
<dbReference type="CDD" id="cd02440">
    <property type="entry name" value="AdoMet_MTases"/>
    <property type="match status" value="1"/>
</dbReference>
<accession>A0A1H6HRC0</accession>
<dbReference type="Proteomes" id="UP000199215">
    <property type="component" value="Unassembled WGS sequence"/>
</dbReference>
<dbReference type="InterPro" id="IPR000682">
    <property type="entry name" value="PCMT"/>
</dbReference>
<keyword evidence="11" id="KW-1185">Reference proteome</keyword>
<dbReference type="STRING" id="1267564.SAMN05192561_10161"/>
<dbReference type="AlphaFoldDB" id="A0A1H6HRC0"/>
<dbReference type="EMBL" id="FNWU01000001">
    <property type="protein sequence ID" value="SEH36728.1"/>
    <property type="molecule type" value="Genomic_DNA"/>
</dbReference>
<evidence type="ECO:0000256" key="9">
    <source>
        <dbReference type="HAMAP-Rule" id="MF_00090"/>
    </source>
</evidence>
<comment type="catalytic activity">
    <reaction evidence="8 9">
        <text>[protein]-L-isoaspartate + S-adenosyl-L-methionine = [protein]-L-isoaspartate alpha-methyl ester + S-adenosyl-L-homocysteine</text>
        <dbReference type="Rhea" id="RHEA:12705"/>
        <dbReference type="Rhea" id="RHEA-COMP:12143"/>
        <dbReference type="Rhea" id="RHEA-COMP:12144"/>
        <dbReference type="ChEBI" id="CHEBI:57856"/>
        <dbReference type="ChEBI" id="CHEBI:59789"/>
        <dbReference type="ChEBI" id="CHEBI:90596"/>
        <dbReference type="ChEBI" id="CHEBI:90598"/>
        <dbReference type="EC" id="2.1.1.77"/>
    </reaction>
</comment>
<dbReference type="GO" id="GO:0004719">
    <property type="term" value="F:protein-L-isoaspartate (D-aspartate) O-methyltransferase activity"/>
    <property type="evidence" value="ECO:0007669"/>
    <property type="project" value="UniProtKB-UniRule"/>
</dbReference>
<evidence type="ECO:0000256" key="3">
    <source>
        <dbReference type="ARBA" id="ARBA00022490"/>
    </source>
</evidence>
<name>A0A1H6HRC0_9EURY</name>
<dbReference type="FunFam" id="3.40.50.150:FF:000010">
    <property type="entry name" value="Protein-L-isoaspartate O-methyltransferase"/>
    <property type="match status" value="1"/>
</dbReference>
<evidence type="ECO:0000256" key="8">
    <source>
        <dbReference type="ARBA" id="ARBA00029295"/>
    </source>
</evidence>
<keyword evidence="5 9" id="KW-0808">Transferase</keyword>
<evidence type="ECO:0000256" key="6">
    <source>
        <dbReference type="ARBA" id="ARBA00022691"/>
    </source>
</evidence>
<dbReference type="SUPFAM" id="SSF53335">
    <property type="entry name" value="S-adenosyl-L-methionine-dependent methyltransferases"/>
    <property type="match status" value="1"/>
</dbReference>
<dbReference type="Pfam" id="PF01135">
    <property type="entry name" value="PCMT"/>
    <property type="match status" value="1"/>
</dbReference>
<protein>
    <recommendedName>
        <fullName evidence="9">Protein-L-isoaspartate O-methyltransferase</fullName>
        <ecNumber evidence="9">2.1.1.77</ecNumber>
    </recommendedName>
    <alternativeName>
        <fullName evidence="9">L-isoaspartyl protein carboxyl methyltransferase</fullName>
    </alternativeName>
    <alternativeName>
        <fullName evidence="9">Protein L-isoaspartyl methyltransferase</fullName>
    </alternativeName>
    <alternativeName>
        <fullName evidence="9">Protein-beta-aspartate methyltransferase</fullName>
        <shortName evidence="9">PIMT</shortName>
    </alternativeName>
</protein>
<evidence type="ECO:0000313" key="10">
    <source>
        <dbReference type="EMBL" id="SEH36728.1"/>
    </source>
</evidence>
<evidence type="ECO:0000256" key="1">
    <source>
        <dbReference type="ARBA" id="ARBA00004496"/>
    </source>
</evidence>
<proteinExistence type="inferred from homology"/>
<comment type="similarity">
    <text evidence="2 9">Belongs to the methyltransferase superfamily. L-isoaspartyl/D-aspartyl protein methyltransferase family.</text>
</comment>
<reference evidence="10 11" key="1">
    <citation type="submission" date="2016-10" db="EMBL/GenBank/DDBJ databases">
        <authorList>
            <person name="de Groot N.N."/>
        </authorList>
    </citation>
    <scope>NUCLEOTIDE SEQUENCE [LARGE SCALE GENOMIC DNA]</scope>
    <source>
        <strain evidence="10 11">IBRC-M10418</strain>
    </source>
</reference>
<evidence type="ECO:0000256" key="4">
    <source>
        <dbReference type="ARBA" id="ARBA00022603"/>
    </source>
</evidence>
<dbReference type="NCBIfam" id="TIGR00080">
    <property type="entry name" value="pimt"/>
    <property type="match status" value="1"/>
</dbReference>
<dbReference type="GO" id="GO:0030091">
    <property type="term" value="P:protein repair"/>
    <property type="evidence" value="ECO:0007669"/>
    <property type="project" value="UniProtKB-UniRule"/>
</dbReference>
<sequence length="210" mass="22630">MSLSDARDRLVERLRERLDVDEAVLAAIGSVPRHEFVPDATVERAYADRPLPIGSNQTISAPHMVALMADLLDVSTGDRVLEIGTGCGYHAAVIAELVGESGHVYSVEYVDALAVAARERLDRLGYAAVDVRVSDGRDGWPEYAPYDAASLTCAAAEGIPNAIIEQTRLGGRIVGPVGRRGDQELIRVTVQSDDLDRERHGGVRFVPMVG</sequence>
<comment type="function">
    <text evidence="7 9">Catalyzes the methyl esterification of L-isoaspartyl residues in peptides and proteins that result from spontaneous decomposition of normal L-aspartyl and L-asparaginyl residues. It plays a role in the repair and/or degradation of damaged proteins.</text>
</comment>
<dbReference type="GO" id="GO:0032259">
    <property type="term" value="P:methylation"/>
    <property type="evidence" value="ECO:0007669"/>
    <property type="project" value="UniProtKB-KW"/>
</dbReference>
<dbReference type="HAMAP" id="MF_00090">
    <property type="entry name" value="PIMT"/>
    <property type="match status" value="1"/>
</dbReference>
<gene>
    <name evidence="9" type="primary">pcm</name>
    <name evidence="10" type="ORF">SAMN05192561_10161</name>
</gene>
<evidence type="ECO:0000256" key="7">
    <source>
        <dbReference type="ARBA" id="ARBA00025330"/>
    </source>
</evidence>
<evidence type="ECO:0000256" key="5">
    <source>
        <dbReference type="ARBA" id="ARBA00022679"/>
    </source>
</evidence>
<organism evidence="10 11">
    <name type="scientific">Halopenitus malekzadehii</name>
    <dbReference type="NCBI Taxonomy" id="1267564"/>
    <lineage>
        <taxon>Archaea</taxon>
        <taxon>Methanobacteriati</taxon>
        <taxon>Methanobacteriota</taxon>
        <taxon>Stenosarchaea group</taxon>
        <taxon>Halobacteria</taxon>
        <taxon>Halobacteriales</taxon>
        <taxon>Haloferacaceae</taxon>
        <taxon>Halopenitus</taxon>
    </lineage>
</organism>
<dbReference type="OrthoDB" id="33618at2157"/>
<comment type="subcellular location">
    <subcellularLocation>
        <location evidence="1 9">Cytoplasm</location>
    </subcellularLocation>
</comment>
<dbReference type="PANTHER" id="PTHR11579:SF0">
    <property type="entry name" value="PROTEIN-L-ISOASPARTATE(D-ASPARTATE) O-METHYLTRANSFERASE"/>
    <property type="match status" value="1"/>
</dbReference>
<dbReference type="NCBIfam" id="NF001453">
    <property type="entry name" value="PRK00312.1"/>
    <property type="match status" value="1"/>
</dbReference>